<comment type="caution">
    <text evidence="1">The sequence shown here is derived from an EMBL/GenBank/DDBJ whole genome shotgun (WGS) entry which is preliminary data.</text>
</comment>
<dbReference type="AlphaFoldDB" id="A0A1B6NS44"/>
<gene>
    <name evidence="1" type="ORF">MGSAQ_002211</name>
</gene>
<evidence type="ECO:0000313" key="1">
    <source>
        <dbReference type="EMBL" id="KTF06294.1"/>
    </source>
</evidence>
<accession>A0A1B6NS44</accession>
<feature type="non-terminal residue" evidence="1">
    <location>
        <position position="51"/>
    </location>
</feature>
<reference evidence="1" key="1">
    <citation type="submission" date="2013-11" db="EMBL/GenBank/DDBJ databases">
        <title>Microbial diversity, functional groups and degradation webs in Northern and Southern Mediterranean and Red Sea marine crude oil polluted sites.</title>
        <authorList>
            <person name="Daffonchio D."/>
            <person name="Mapelli F."/>
            <person name="Ferrer M."/>
            <person name="Richter M."/>
            <person name="Cherif A."/>
            <person name="Malkawi H.I."/>
            <person name="Yakimov M.M."/>
            <person name="Abdel-Fattah Y.R."/>
            <person name="Blaghen M."/>
            <person name="Golyshin P.N."/>
            <person name="Kalogerakis N."/>
            <person name="Boon N."/>
            <person name="Magagnini M."/>
            <person name="Fava F."/>
        </authorList>
    </citation>
    <scope>NUCLEOTIDE SEQUENCE</scope>
</reference>
<proteinExistence type="predicted"/>
<organism evidence="1">
    <name type="scientific">marine sediment metagenome</name>
    <dbReference type="NCBI Taxonomy" id="412755"/>
    <lineage>
        <taxon>unclassified sequences</taxon>
        <taxon>metagenomes</taxon>
        <taxon>ecological metagenomes</taxon>
    </lineage>
</organism>
<name>A0A1B6NS44_9ZZZZ</name>
<keyword evidence="1" id="KW-0675">Receptor</keyword>
<dbReference type="EMBL" id="AYSL01001243">
    <property type="protein sequence ID" value="KTF06294.1"/>
    <property type="molecule type" value="Genomic_DNA"/>
</dbReference>
<protein>
    <submittedName>
        <fullName evidence="1">TonB-dependent receptor</fullName>
    </submittedName>
</protein>
<sequence length="51" mass="6249">MNELEEYAFQDRPDEINVEVGEVGDPEYQLRTIIDYRLDEWNFNYTSRFID</sequence>